<dbReference type="STRING" id="1798561.A3B87_02885"/>
<reference evidence="3 4" key="1">
    <citation type="journal article" date="2016" name="Nat. Commun.">
        <title>Thousands of microbial genomes shed light on interconnected biogeochemical processes in an aquifer system.</title>
        <authorList>
            <person name="Anantharaman K."/>
            <person name="Brown C.T."/>
            <person name="Hug L.A."/>
            <person name="Sharon I."/>
            <person name="Castelle C.J."/>
            <person name="Probst A.J."/>
            <person name="Thomas B.C."/>
            <person name="Singh A."/>
            <person name="Wilkins M.J."/>
            <person name="Karaoz U."/>
            <person name="Brodie E.L."/>
            <person name="Williams K.H."/>
            <person name="Hubbard S.S."/>
            <person name="Banfield J.F."/>
        </authorList>
    </citation>
    <scope>NUCLEOTIDE SEQUENCE [LARGE SCALE GENOMIC DNA]</scope>
</reference>
<dbReference type="Proteomes" id="UP000179136">
    <property type="component" value="Unassembled WGS sequence"/>
</dbReference>
<keyword evidence="2" id="KW-1133">Transmembrane helix</keyword>
<keyword evidence="2" id="KW-0812">Transmembrane</keyword>
<evidence type="ECO:0000313" key="4">
    <source>
        <dbReference type="Proteomes" id="UP000179136"/>
    </source>
</evidence>
<comment type="caution">
    <text evidence="3">The sequence shown here is derived from an EMBL/GenBank/DDBJ whole genome shotgun (WGS) entry which is preliminary data.</text>
</comment>
<dbReference type="EMBL" id="MFMW01000018">
    <property type="protein sequence ID" value="OGG87240.1"/>
    <property type="molecule type" value="Genomic_DNA"/>
</dbReference>
<gene>
    <name evidence="3" type="ORF">A3B87_02885</name>
</gene>
<evidence type="ECO:0000256" key="1">
    <source>
        <dbReference type="SAM" id="MobiDB-lite"/>
    </source>
</evidence>
<feature type="compositionally biased region" description="Acidic residues" evidence="1">
    <location>
        <begin position="277"/>
        <end position="290"/>
    </location>
</feature>
<feature type="region of interest" description="Disordered" evidence="1">
    <location>
        <begin position="258"/>
        <end position="310"/>
    </location>
</feature>
<organism evidence="3 4">
    <name type="scientific">Candidatus Kuenenbacteria bacterium RIFCSPHIGHO2_02_FULL_39_13</name>
    <dbReference type="NCBI Taxonomy" id="1798561"/>
    <lineage>
        <taxon>Bacteria</taxon>
        <taxon>Candidatus Kueneniibacteriota</taxon>
    </lineage>
</organism>
<dbReference type="AlphaFoldDB" id="A0A1F6FN23"/>
<feature type="compositionally biased region" description="Basic and acidic residues" evidence="1">
    <location>
        <begin position="291"/>
        <end position="307"/>
    </location>
</feature>
<feature type="compositionally biased region" description="Polar residues" evidence="1">
    <location>
        <begin position="265"/>
        <end position="275"/>
    </location>
</feature>
<protein>
    <submittedName>
        <fullName evidence="3">Uncharacterized protein</fullName>
    </submittedName>
</protein>
<proteinExistence type="predicted"/>
<feature type="transmembrane region" description="Helical" evidence="2">
    <location>
        <begin position="58"/>
        <end position="80"/>
    </location>
</feature>
<evidence type="ECO:0000313" key="3">
    <source>
        <dbReference type="EMBL" id="OGG87240.1"/>
    </source>
</evidence>
<name>A0A1F6FN23_9BACT</name>
<keyword evidence="2" id="KW-0472">Membrane</keyword>
<sequence length="453" mass="50686">MDQADESLVPVSPVQTVKNLAENFEVHTMPQKFLNMRPNFKIGKTGKASKPFGLRKNLIIGIIVIVVLGALMVLAAWLFLKTVSPKKPVSPASALPAVVPQPTAESVSEPIQPEKNLAGDQLLDFNSWLTYGAPDFNFTLKYPAEWPSAQLANHDNIIYALAFKDNDLEQFKITVFNNEQNQDLLTWVESLSILPESLESYTLSNQPSYIYRGDFEKVFNIYAAYGRNLYSLEFKASQDKALSHAYDQILATFQFTGQPAPFNPEENQPQFTPATDSDLDGLTDREEEMYGSDKLRPDSDGDSHTDGDEVANLYHPTVPGSARLYESSLAATYVNAQYNYNIIYPVAWQVKGAGDSVLFQDQQGEFVQTLIQSNDGYSDIKDWYRANLGNNIDGLSDLKVADQPAVRSPDGLRVYFLFGDNIYSLIYNIGLRTDANFITTFNMMIKSFKLMSS</sequence>
<accession>A0A1F6FN23</accession>
<evidence type="ECO:0000256" key="2">
    <source>
        <dbReference type="SAM" id="Phobius"/>
    </source>
</evidence>